<sequence>MKHFIKLSLSLMLSLSIIAGCSDQENEEGQTGDQQVNEENELAEEESNSQETGAIEEEESEEEENTNDSSESNDTHVEHQEGLKMGETGIVVDNSENRYEVTLNSIEYVDEVGGSEAIGDTHAVVDITVKNIGEESFNAKDIYEPSFGPIEGEEGLQATLNPIFIDEPGMVEQDLLEGEVAPGESVTGVHIYDIEKVEEYLFIIGGKGHQIRTYAQWEVSDSEIE</sequence>
<dbReference type="RefSeq" id="WP_209461867.1">
    <property type="nucleotide sequence ID" value="NZ_CP110224.1"/>
</dbReference>
<feature type="signal peptide" evidence="3">
    <location>
        <begin position="1"/>
        <end position="19"/>
    </location>
</feature>
<protein>
    <recommendedName>
        <fullName evidence="6">DUF4352 domain-containing protein</fullName>
    </recommendedName>
</protein>
<feature type="compositionally biased region" description="Basic and acidic residues" evidence="2">
    <location>
        <begin position="73"/>
        <end position="84"/>
    </location>
</feature>
<keyword evidence="1 3" id="KW-0732">Signal</keyword>
<dbReference type="Proteomes" id="UP001519345">
    <property type="component" value="Unassembled WGS sequence"/>
</dbReference>
<evidence type="ECO:0000313" key="4">
    <source>
        <dbReference type="EMBL" id="MBP1968660.1"/>
    </source>
</evidence>
<accession>A0ABS4IDE1</accession>
<evidence type="ECO:0008006" key="6">
    <source>
        <dbReference type="Google" id="ProtNLM"/>
    </source>
</evidence>
<evidence type="ECO:0000256" key="1">
    <source>
        <dbReference type="ARBA" id="ARBA00022729"/>
    </source>
</evidence>
<evidence type="ECO:0000313" key="5">
    <source>
        <dbReference type="Proteomes" id="UP001519345"/>
    </source>
</evidence>
<feature type="chain" id="PRO_5047212067" description="DUF4352 domain-containing protein" evidence="3">
    <location>
        <begin position="20"/>
        <end position="225"/>
    </location>
</feature>
<comment type="caution">
    <text evidence="4">The sequence shown here is derived from an EMBL/GenBank/DDBJ whole genome shotgun (WGS) entry which is preliminary data.</text>
</comment>
<gene>
    <name evidence="4" type="ORF">J2Z83_000752</name>
</gene>
<evidence type="ECO:0000256" key="2">
    <source>
        <dbReference type="SAM" id="MobiDB-lite"/>
    </source>
</evidence>
<organism evidence="4 5">
    <name type="scientific">Virgibacillus natechei</name>
    <dbReference type="NCBI Taxonomy" id="1216297"/>
    <lineage>
        <taxon>Bacteria</taxon>
        <taxon>Bacillati</taxon>
        <taxon>Bacillota</taxon>
        <taxon>Bacilli</taxon>
        <taxon>Bacillales</taxon>
        <taxon>Bacillaceae</taxon>
        <taxon>Virgibacillus</taxon>
    </lineage>
</organism>
<name>A0ABS4IDE1_9BACI</name>
<feature type="compositionally biased region" description="Acidic residues" evidence="2">
    <location>
        <begin position="24"/>
        <end position="66"/>
    </location>
</feature>
<dbReference type="InterPro" id="IPR029050">
    <property type="entry name" value="Immunoprotect_excell_Ig-like"/>
</dbReference>
<reference evidence="4 5" key="1">
    <citation type="submission" date="2021-03" db="EMBL/GenBank/DDBJ databases">
        <title>Genomic Encyclopedia of Type Strains, Phase IV (KMG-IV): sequencing the most valuable type-strain genomes for metagenomic binning, comparative biology and taxonomic classification.</title>
        <authorList>
            <person name="Goeker M."/>
        </authorList>
    </citation>
    <scope>NUCLEOTIDE SEQUENCE [LARGE SCALE GENOMIC DNA]</scope>
    <source>
        <strain evidence="4 5">DSM 25609</strain>
    </source>
</reference>
<dbReference type="EMBL" id="JAGGKX010000002">
    <property type="protein sequence ID" value="MBP1968660.1"/>
    <property type="molecule type" value="Genomic_DNA"/>
</dbReference>
<proteinExistence type="predicted"/>
<keyword evidence="5" id="KW-1185">Reference proteome</keyword>
<dbReference type="Gene3D" id="2.60.40.1240">
    <property type="match status" value="1"/>
</dbReference>
<evidence type="ECO:0000256" key="3">
    <source>
        <dbReference type="SAM" id="SignalP"/>
    </source>
</evidence>
<dbReference type="PROSITE" id="PS51257">
    <property type="entry name" value="PROKAR_LIPOPROTEIN"/>
    <property type="match status" value="1"/>
</dbReference>
<feature type="region of interest" description="Disordered" evidence="2">
    <location>
        <begin position="23"/>
        <end position="87"/>
    </location>
</feature>